<proteinExistence type="predicted"/>
<feature type="non-terminal residue" evidence="1">
    <location>
        <position position="233"/>
    </location>
</feature>
<comment type="caution">
    <text evidence="1">The sequence shown here is derived from an EMBL/GenBank/DDBJ whole genome shotgun (WGS) entry which is preliminary data.</text>
</comment>
<gene>
    <name evidence="1" type="ORF">S06H3_53417</name>
</gene>
<name>X1PJZ0_9ZZZZ</name>
<dbReference type="Gene3D" id="2.60.120.200">
    <property type="match status" value="1"/>
</dbReference>
<organism evidence="1">
    <name type="scientific">marine sediment metagenome</name>
    <dbReference type="NCBI Taxonomy" id="412755"/>
    <lineage>
        <taxon>unclassified sequences</taxon>
        <taxon>metagenomes</taxon>
        <taxon>ecological metagenomes</taxon>
    </lineage>
</organism>
<dbReference type="EMBL" id="BARV01034058">
    <property type="protein sequence ID" value="GAI56577.1"/>
    <property type="molecule type" value="Genomic_DNA"/>
</dbReference>
<reference evidence="1" key="1">
    <citation type="journal article" date="2014" name="Front. Microbiol.">
        <title>High frequency of phylogenetically diverse reductive dehalogenase-homologous genes in deep subseafloor sedimentary metagenomes.</title>
        <authorList>
            <person name="Kawai M."/>
            <person name="Futagami T."/>
            <person name="Toyoda A."/>
            <person name="Takaki Y."/>
            <person name="Nishi S."/>
            <person name="Hori S."/>
            <person name="Arai W."/>
            <person name="Tsubouchi T."/>
            <person name="Morono Y."/>
            <person name="Uchiyama I."/>
            <person name="Ito T."/>
            <person name="Fujiyama A."/>
            <person name="Inagaki F."/>
            <person name="Takami H."/>
        </authorList>
    </citation>
    <scope>NUCLEOTIDE SEQUENCE</scope>
    <source>
        <strain evidence="1">Expedition CK06-06</strain>
    </source>
</reference>
<accession>X1PJZ0</accession>
<dbReference type="AlphaFoldDB" id="X1PJZ0"/>
<sequence length="233" mass="24788">MLDRSMSVVFLFDNFEGYADDDGLTAAGWAILDTPTVTEDSTWTITNPGGRANPPTLDGSASTGNFMISDSDIQTETNPLDTGASHDIITPSFSTVGGSTVWLHMDVTAQLNDNGSAIFDIDVSTDGGSNWTNVFSRVSPGRGTSKPATTRLPDNTNADGYFGRLDLDLSAVAADSAAVQVRFRHYEPTWDWLIAFDNVLVDDVAAPQGGPITIFSEDFSNGLGQMSVFSGQA</sequence>
<evidence type="ECO:0000313" key="1">
    <source>
        <dbReference type="EMBL" id="GAI56577.1"/>
    </source>
</evidence>
<evidence type="ECO:0008006" key="2">
    <source>
        <dbReference type="Google" id="ProtNLM"/>
    </source>
</evidence>
<protein>
    <recommendedName>
        <fullName evidence="2">Peptidase M6-like domain-containing protein</fullName>
    </recommendedName>
</protein>